<name>A0A2Z6QQ87_9GLOM</name>
<evidence type="ECO:0000313" key="3">
    <source>
        <dbReference type="Proteomes" id="UP000247702"/>
    </source>
</evidence>
<evidence type="ECO:0000256" key="1">
    <source>
        <dbReference type="SAM" id="Phobius"/>
    </source>
</evidence>
<keyword evidence="3" id="KW-1185">Reference proteome</keyword>
<dbReference type="EMBL" id="BEXD01001142">
    <property type="protein sequence ID" value="GBB92573.1"/>
    <property type="molecule type" value="Genomic_DNA"/>
</dbReference>
<reference evidence="2 3" key="1">
    <citation type="submission" date="2017-11" db="EMBL/GenBank/DDBJ databases">
        <title>The genome of Rhizophagus clarus HR1 reveals common genetic basis of auxotrophy among arbuscular mycorrhizal fungi.</title>
        <authorList>
            <person name="Kobayashi Y."/>
        </authorList>
    </citation>
    <scope>NUCLEOTIDE SEQUENCE [LARGE SCALE GENOMIC DNA]</scope>
    <source>
        <strain evidence="2 3">HR1</strain>
    </source>
</reference>
<organism evidence="2 3">
    <name type="scientific">Rhizophagus clarus</name>
    <dbReference type="NCBI Taxonomy" id="94130"/>
    <lineage>
        <taxon>Eukaryota</taxon>
        <taxon>Fungi</taxon>
        <taxon>Fungi incertae sedis</taxon>
        <taxon>Mucoromycota</taxon>
        <taxon>Glomeromycotina</taxon>
        <taxon>Glomeromycetes</taxon>
        <taxon>Glomerales</taxon>
        <taxon>Glomeraceae</taxon>
        <taxon>Rhizophagus</taxon>
    </lineage>
</organism>
<gene>
    <name evidence="2" type="ORF">RclHR1_20250001</name>
</gene>
<accession>A0A2Z6QQ87</accession>
<protein>
    <recommendedName>
        <fullName evidence="4">Reverse transcriptase domain-containing protein</fullName>
    </recommendedName>
</protein>
<sequence>MLDPYILRSLELLPTVTNDAFNIEINNLVFMDNSTLISSSKIKLEHMLSITEEFYALNNTSANHQKYVLISNSLLLTTTSTISPVEFCLSLSSLIAFLLYLLPPISITFSFQFLGVWFNIKGSRDFVKKQIAGESDKHGRSLPHKWYLDTLQKP</sequence>
<dbReference type="AlphaFoldDB" id="A0A2Z6QQ87"/>
<evidence type="ECO:0008006" key="4">
    <source>
        <dbReference type="Google" id="ProtNLM"/>
    </source>
</evidence>
<evidence type="ECO:0000313" key="2">
    <source>
        <dbReference type="EMBL" id="GBB92573.1"/>
    </source>
</evidence>
<keyword evidence="1" id="KW-1133">Transmembrane helix</keyword>
<proteinExistence type="predicted"/>
<keyword evidence="1" id="KW-0812">Transmembrane</keyword>
<dbReference type="Proteomes" id="UP000247702">
    <property type="component" value="Unassembled WGS sequence"/>
</dbReference>
<comment type="caution">
    <text evidence="2">The sequence shown here is derived from an EMBL/GenBank/DDBJ whole genome shotgun (WGS) entry which is preliminary data.</text>
</comment>
<feature type="transmembrane region" description="Helical" evidence="1">
    <location>
        <begin position="94"/>
        <end position="120"/>
    </location>
</feature>
<keyword evidence="1" id="KW-0472">Membrane</keyword>